<protein>
    <recommendedName>
        <fullName evidence="2">Cytosolic protein</fullName>
    </recommendedName>
</protein>
<gene>
    <name evidence="1" type="ORF">HELGO_WM10288</name>
</gene>
<evidence type="ECO:0000313" key="1">
    <source>
        <dbReference type="EMBL" id="CAA6801594.1"/>
    </source>
</evidence>
<name>A0A6S6S954_9BACT</name>
<dbReference type="AlphaFoldDB" id="A0A6S6S954"/>
<evidence type="ECO:0008006" key="2">
    <source>
        <dbReference type="Google" id="ProtNLM"/>
    </source>
</evidence>
<reference evidence="1" key="1">
    <citation type="submission" date="2020-01" db="EMBL/GenBank/DDBJ databases">
        <authorList>
            <person name="Meier V. D."/>
            <person name="Meier V D."/>
        </authorList>
    </citation>
    <scope>NUCLEOTIDE SEQUENCE</scope>
    <source>
        <strain evidence="1">HLG_WM_MAG_05</strain>
    </source>
</reference>
<dbReference type="EMBL" id="CACVAU010000003">
    <property type="protein sequence ID" value="CAA6801594.1"/>
    <property type="molecule type" value="Genomic_DNA"/>
</dbReference>
<organism evidence="1">
    <name type="scientific">uncultured Sulfurovum sp</name>
    <dbReference type="NCBI Taxonomy" id="269237"/>
    <lineage>
        <taxon>Bacteria</taxon>
        <taxon>Pseudomonadati</taxon>
        <taxon>Campylobacterota</taxon>
        <taxon>Epsilonproteobacteria</taxon>
        <taxon>Campylobacterales</taxon>
        <taxon>Sulfurovaceae</taxon>
        <taxon>Sulfurovum</taxon>
        <taxon>environmental samples</taxon>
    </lineage>
</organism>
<sequence>MVMDMHFEKMGYKRISKSKVESLDDTIEKGIDGVYFRENPPPNYVIAEAKYGGAKLNTKSTPKQMTKEWIDKNIKEAVKDEQLVDKIINDKNYTSVLVHIPPASSRSRTSFSELKVDGTKKKFYNIEDKLKGDH</sequence>
<proteinExistence type="predicted"/>
<accession>A0A6S6S954</accession>